<reference evidence="3 4" key="1">
    <citation type="submission" date="2024-09" db="EMBL/GenBank/DDBJ databases">
        <authorList>
            <person name="Sun Q."/>
            <person name="Mori K."/>
        </authorList>
    </citation>
    <scope>NUCLEOTIDE SEQUENCE [LARGE SCALE GENOMIC DNA]</scope>
    <source>
        <strain evidence="3 4">JCM 3028</strain>
    </source>
</reference>
<sequence length="553" mass="58198">MSTVETARPGEGGVDAVPYEAGRTGDGGVDAVPYEAGRTEEGGVSTVLHEVARQVERTPGALAAIDPGSEITYGRLAARAGAVARALRDRGVRPGDVVGVALPRSADYVAVILGLWQAGAVFLPLDPALPPERLRFQQEQAGMSLLLDRLPPEESTREPGAGDAREAGEARPEGEGTPGTAKTPEPRDDAYRLPAGDVRPEQCAYVMFTSGSTGRPKAVRVSHASLHNCVRAVAELLAPGPADRYAANQTFSFDISLLEMFVPLGHGGATLVTSEALQADPGRLVAWLEGQGVTVVHATPTAWHALLPHLTPGREALQAVCGGEVLTARLAAELARHAGRVWNFYGPTEVTVWCTAGLVDAAEPDPLPVGRPLAGYRVVVLGDDGERVPDGAQGEIHVGGRGVALGYGGAPELTAERFFDHPEHGRLYRTGDLGRLRPDGQLRFDGRRDRQVQLRGYRIELGEIEAVAQEHPLVELAAAHVVAGAAGGDGVAGADGSLLLFAQGGVTPRALRKHLAAHLPSYMIPARIDVRGAFPLTPTKKIDRVALLASANR</sequence>
<dbReference type="Gene3D" id="3.40.50.12780">
    <property type="entry name" value="N-terminal domain of ligase-like"/>
    <property type="match status" value="1"/>
</dbReference>
<dbReference type="PANTHER" id="PTHR45527:SF1">
    <property type="entry name" value="FATTY ACID SYNTHASE"/>
    <property type="match status" value="1"/>
</dbReference>
<evidence type="ECO:0000313" key="4">
    <source>
        <dbReference type="Proteomes" id="UP001589610"/>
    </source>
</evidence>
<dbReference type="Proteomes" id="UP001589610">
    <property type="component" value="Unassembled WGS sequence"/>
</dbReference>
<organism evidence="3 4">
    <name type="scientific">Streptosporangium vulgare</name>
    <dbReference type="NCBI Taxonomy" id="46190"/>
    <lineage>
        <taxon>Bacteria</taxon>
        <taxon>Bacillati</taxon>
        <taxon>Actinomycetota</taxon>
        <taxon>Actinomycetes</taxon>
        <taxon>Streptosporangiales</taxon>
        <taxon>Streptosporangiaceae</taxon>
        <taxon>Streptosporangium</taxon>
    </lineage>
</organism>
<evidence type="ECO:0000259" key="2">
    <source>
        <dbReference type="Pfam" id="PF00501"/>
    </source>
</evidence>
<dbReference type="SUPFAM" id="SSF56801">
    <property type="entry name" value="Acetyl-CoA synthetase-like"/>
    <property type="match status" value="1"/>
</dbReference>
<dbReference type="InterPro" id="IPR010071">
    <property type="entry name" value="AA_adenyl_dom"/>
</dbReference>
<gene>
    <name evidence="3" type="ORF">ACFFRH_34515</name>
</gene>
<dbReference type="NCBIfam" id="TIGR01733">
    <property type="entry name" value="AA-adenyl-dom"/>
    <property type="match status" value="1"/>
</dbReference>
<feature type="region of interest" description="Disordered" evidence="1">
    <location>
        <begin position="145"/>
        <end position="194"/>
    </location>
</feature>
<dbReference type="CDD" id="cd05930">
    <property type="entry name" value="A_NRPS"/>
    <property type="match status" value="1"/>
</dbReference>
<proteinExistence type="predicted"/>
<feature type="compositionally biased region" description="Basic and acidic residues" evidence="1">
    <location>
        <begin position="163"/>
        <end position="174"/>
    </location>
</feature>
<dbReference type="RefSeq" id="WP_344744988.1">
    <property type="nucleotide sequence ID" value="NZ_BAAAWW010000056.1"/>
</dbReference>
<dbReference type="InterPro" id="IPR045851">
    <property type="entry name" value="AMP-bd_C_sf"/>
</dbReference>
<dbReference type="InterPro" id="IPR020845">
    <property type="entry name" value="AMP-binding_CS"/>
</dbReference>
<name>A0ABV5TNA9_9ACTN</name>
<dbReference type="Pfam" id="PF00501">
    <property type="entry name" value="AMP-binding"/>
    <property type="match status" value="1"/>
</dbReference>
<feature type="domain" description="AMP-dependent synthetase/ligase" evidence="2">
    <location>
        <begin position="52"/>
        <end position="407"/>
    </location>
</feature>
<dbReference type="EMBL" id="JBHMBS010000024">
    <property type="protein sequence ID" value="MFB9680618.1"/>
    <property type="molecule type" value="Genomic_DNA"/>
</dbReference>
<dbReference type="Gene3D" id="3.30.300.30">
    <property type="match status" value="1"/>
</dbReference>
<dbReference type="InterPro" id="IPR042099">
    <property type="entry name" value="ANL_N_sf"/>
</dbReference>
<protein>
    <submittedName>
        <fullName evidence="3">Amino acid adenylation domain-containing protein</fullName>
    </submittedName>
</protein>
<accession>A0ABV5TNA9</accession>
<evidence type="ECO:0000313" key="3">
    <source>
        <dbReference type="EMBL" id="MFB9680618.1"/>
    </source>
</evidence>
<evidence type="ECO:0000256" key="1">
    <source>
        <dbReference type="SAM" id="MobiDB-lite"/>
    </source>
</evidence>
<dbReference type="PROSITE" id="PS00455">
    <property type="entry name" value="AMP_BINDING"/>
    <property type="match status" value="1"/>
</dbReference>
<dbReference type="InterPro" id="IPR000873">
    <property type="entry name" value="AMP-dep_synth/lig_dom"/>
</dbReference>
<comment type="caution">
    <text evidence="3">The sequence shown here is derived from an EMBL/GenBank/DDBJ whole genome shotgun (WGS) entry which is preliminary data.</text>
</comment>
<dbReference type="PANTHER" id="PTHR45527">
    <property type="entry name" value="NONRIBOSOMAL PEPTIDE SYNTHETASE"/>
    <property type="match status" value="1"/>
</dbReference>
<feature type="region of interest" description="Disordered" evidence="1">
    <location>
        <begin position="1"/>
        <end position="25"/>
    </location>
</feature>
<keyword evidence="4" id="KW-1185">Reference proteome</keyword>